<evidence type="ECO:0000313" key="10">
    <source>
        <dbReference type="EMBL" id="SFR36537.1"/>
    </source>
</evidence>
<dbReference type="AlphaFoldDB" id="A0A1I6G3B5"/>
<evidence type="ECO:0000256" key="2">
    <source>
        <dbReference type="ARBA" id="ARBA00007362"/>
    </source>
</evidence>
<proteinExistence type="inferred from homology"/>
<evidence type="ECO:0000313" key="11">
    <source>
        <dbReference type="Proteomes" id="UP000199658"/>
    </source>
</evidence>
<feature type="transmembrane region" description="Helical" evidence="8">
    <location>
        <begin position="165"/>
        <end position="181"/>
    </location>
</feature>
<accession>A0A1I6G3B5</accession>
<feature type="transmembrane region" description="Helical" evidence="8">
    <location>
        <begin position="223"/>
        <end position="241"/>
    </location>
</feature>
<evidence type="ECO:0000256" key="6">
    <source>
        <dbReference type="ARBA" id="ARBA00022989"/>
    </source>
</evidence>
<name>A0A1I6G3B5_9RHOB</name>
<evidence type="ECO:0000256" key="3">
    <source>
        <dbReference type="ARBA" id="ARBA00022448"/>
    </source>
</evidence>
<reference evidence="11" key="1">
    <citation type="submission" date="2016-10" db="EMBL/GenBank/DDBJ databases">
        <authorList>
            <person name="Varghese N."/>
            <person name="Submissions S."/>
        </authorList>
    </citation>
    <scope>NUCLEOTIDE SEQUENCE [LARGE SCALE GENOMIC DNA]</scope>
    <source>
        <strain evidence="11">DSM 26921</strain>
    </source>
</reference>
<comment type="subcellular location">
    <subcellularLocation>
        <location evidence="1">Cell membrane</location>
        <topology evidence="1">Multi-pass membrane protein</topology>
    </subcellularLocation>
</comment>
<dbReference type="InterPro" id="IPR004626">
    <property type="entry name" value="RarD"/>
</dbReference>
<feature type="transmembrane region" description="Helical" evidence="8">
    <location>
        <begin position="142"/>
        <end position="159"/>
    </location>
</feature>
<sequence length="303" mass="33305">MMVNEFMTRFNDISPKSEDSPAGLAFAISSYFLWGFLPLYMKMLSHVPAAEVVVHRVIWSIPIAGLVLILLGRTQDIKEALTTPKMLAMGCVTAALISVNWGIYVWAINSGHALDAALGYYINPLFSVFMGFALLKERLSRLQWAAIALAFAAVVVLTIDAGRLPLAAIGLTVSWGFYAFFKKSLPIGPNQGFLLEVLILSVPALAYWGYLGSTGNSHFDTDMWLLLGCGVVTSVPLMLYANGAKRLRLTTIAILQYIAPTMIFLVAVFVFGEPFGTARGIAFPMIWAALILYTYSMVRNREQ</sequence>
<keyword evidence="7 8" id="KW-0472">Membrane</keyword>
<keyword evidence="11" id="KW-1185">Reference proteome</keyword>
<dbReference type="EMBL" id="FOYO01000001">
    <property type="protein sequence ID" value="SFR36537.1"/>
    <property type="molecule type" value="Genomic_DNA"/>
</dbReference>
<dbReference type="InterPro" id="IPR037185">
    <property type="entry name" value="EmrE-like"/>
</dbReference>
<keyword evidence="6 8" id="KW-1133">Transmembrane helix</keyword>
<keyword evidence="4" id="KW-1003">Cell membrane</keyword>
<feature type="transmembrane region" description="Helical" evidence="8">
    <location>
        <begin position="118"/>
        <end position="135"/>
    </location>
</feature>
<feature type="transmembrane region" description="Helical" evidence="8">
    <location>
        <begin position="53"/>
        <end position="74"/>
    </location>
</feature>
<feature type="transmembrane region" description="Helical" evidence="8">
    <location>
        <begin position="278"/>
        <end position="298"/>
    </location>
</feature>
<protein>
    <submittedName>
        <fullName evidence="10">Chloramphenicol-sensitive protein RarD</fullName>
    </submittedName>
</protein>
<keyword evidence="5 8" id="KW-0812">Transmembrane</keyword>
<gene>
    <name evidence="10" type="ORF">SAMN04488002_0804</name>
</gene>
<evidence type="ECO:0000256" key="8">
    <source>
        <dbReference type="SAM" id="Phobius"/>
    </source>
</evidence>
<dbReference type="Pfam" id="PF00892">
    <property type="entry name" value="EamA"/>
    <property type="match status" value="2"/>
</dbReference>
<feature type="transmembrane region" description="Helical" evidence="8">
    <location>
        <begin position="253"/>
        <end position="272"/>
    </location>
</feature>
<dbReference type="PANTHER" id="PTHR22911:SF137">
    <property type="entry name" value="SOLUTE CARRIER FAMILY 35 MEMBER G2-RELATED"/>
    <property type="match status" value="1"/>
</dbReference>
<comment type="similarity">
    <text evidence="2">Belongs to the EamA transporter family.</text>
</comment>
<dbReference type="Proteomes" id="UP000199658">
    <property type="component" value="Unassembled WGS sequence"/>
</dbReference>
<evidence type="ECO:0000259" key="9">
    <source>
        <dbReference type="Pfam" id="PF00892"/>
    </source>
</evidence>
<evidence type="ECO:0000256" key="4">
    <source>
        <dbReference type="ARBA" id="ARBA00022475"/>
    </source>
</evidence>
<dbReference type="GO" id="GO:0005886">
    <property type="term" value="C:plasma membrane"/>
    <property type="evidence" value="ECO:0007669"/>
    <property type="project" value="UniProtKB-SubCell"/>
</dbReference>
<evidence type="ECO:0000256" key="1">
    <source>
        <dbReference type="ARBA" id="ARBA00004651"/>
    </source>
</evidence>
<evidence type="ECO:0000256" key="5">
    <source>
        <dbReference type="ARBA" id="ARBA00022692"/>
    </source>
</evidence>
<dbReference type="PANTHER" id="PTHR22911">
    <property type="entry name" value="ACYL-MALONYL CONDENSING ENZYME-RELATED"/>
    <property type="match status" value="1"/>
</dbReference>
<feature type="transmembrane region" description="Helical" evidence="8">
    <location>
        <begin position="193"/>
        <end position="211"/>
    </location>
</feature>
<feature type="transmembrane region" description="Helical" evidence="8">
    <location>
        <begin position="86"/>
        <end position="106"/>
    </location>
</feature>
<feature type="transmembrane region" description="Helical" evidence="8">
    <location>
        <begin position="21"/>
        <end position="41"/>
    </location>
</feature>
<dbReference type="SUPFAM" id="SSF103481">
    <property type="entry name" value="Multidrug resistance efflux transporter EmrE"/>
    <property type="match status" value="2"/>
</dbReference>
<feature type="domain" description="EamA" evidence="9">
    <location>
        <begin position="166"/>
        <end position="293"/>
    </location>
</feature>
<dbReference type="InterPro" id="IPR000620">
    <property type="entry name" value="EamA_dom"/>
</dbReference>
<organism evidence="10 11">
    <name type="scientific">Litoreibacter janthinus</name>
    <dbReference type="NCBI Taxonomy" id="670154"/>
    <lineage>
        <taxon>Bacteria</taxon>
        <taxon>Pseudomonadati</taxon>
        <taxon>Pseudomonadota</taxon>
        <taxon>Alphaproteobacteria</taxon>
        <taxon>Rhodobacterales</taxon>
        <taxon>Roseobacteraceae</taxon>
        <taxon>Litoreibacter</taxon>
    </lineage>
</organism>
<keyword evidence="3" id="KW-0813">Transport</keyword>
<dbReference type="NCBIfam" id="TIGR00688">
    <property type="entry name" value="rarD"/>
    <property type="match status" value="1"/>
</dbReference>
<feature type="domain" description="EamA" evidence="9">
    <location>
        <begin position="23"/>
        <end position="158"/>
    </location>
</feature>
<dbReference type="STRING" id="670154.SAMN04488002_0804"/>
<evidence type="ECO:0000256" key="7">
    <source>
        <dbReference type="ARBA" id="ARBA00023136"/>
    </source>
</evidence>